<accession>A0A838L840</accession>
<feature type="transmembrane region" description="Helical" evidence="1">
    <location>
        <begin position="15"/>
        <end position="37"/>
    </location>
</feature>
<comment type="caution">
    <text evidence="2">The sequence shown here is derived from an EMBL/GenBank/DDBJ whole genome shotgun (WGS) entry which is preliminary data.</text>
</comment>
<proteinExistence type="predicted"/>
<protein>
    <submittedName>
        <fullName evidence="2">DUF2254 domain-containing protein</fullName>
    </submittedName>
</protein>
<dbReference type="InterPro" id="IPR018723">
    <property type="entry name" value="DUF2254_membrane"/>
</dbReference>
<keyword evidence="1" id="KW-0472">Membrane</keyword>
<feature type="transmembrane region" description="Helical" evidence="1">
    <location>
        <begin position="109"/>
        <end position="128"/>
    </location>
</feature>
<dbReference type="Proteomes" id="UP000570166">
    <property type="component" value="Unassembled WGS sequence"/>
</dbReference>
<sequence>MRAWLLTLTDRLRESYWFIPTIMAVMAILLAGGMITLDSYQGSNWMDGVPWLYAARPDGARSLLSSIGGSMIGVAGTTFSVTIAAVVYASGQYGPRLLSNFMSDRGNQVTLGTFIATFVYSMVVLRTIRSPGESGAGADAFVPQLALLVAVLLVLCSIGVLIFFIHHVPTRIHINSVIEEIGDRLLAEIGARFPVFIGAPLPAEARSDEDRIPDAFRRDAGSTQAVHRKEIEARQTGYLQLIDDETLLSVATRHDLVLRLQYQPGDFVHVGRALVEACPPEKCDDDAVAAIRGCFAVGSRRTPLQDLRFLIDELVEIAARALSPGVNDPFTASTCLDWLGAALADVARRSLPSRLRADEKGALRVIAHPVDFAGFMDRGFGALAQYASQDRIAALRFLGALGEVAMSCDNVERLGVVRAQVDQIEELATGGLDGEPLRLVMRRSAELRRALAEPDYRRQLRDSAAWLGGTA</sequence>
<dbReference type="Pfam" id="PF10011">
    <property type="entry name" value="DUF2254"/>
    <property type="match status" value="1"/>
</dbReference>
<evidence type="ECO:0000256" key="1">
    <source>
        <dbReference type="SAM" id="Phobius"/>
    </source>
</evidence>
<name>A0A838L840_9SPHN</name>
<dbReference type="AlphaFoldDB" id="A0A838L840"/>
<keyword evidence="3" id="KW-1185">Reference proteome</keyword>
<dbReference type="EMBL" id="JACEIB010000024">
    <property type="protein sequence ID" value="MBA2935187.1"/>
    <property type="molecule type" value="Genomic_DNA"/>
</dbReference>
<reference evidence="2 3" key="1">
    <citation type="submission" date="2020-07" db="EMBL/GenBank/DDBJ databases">
        <authorList>
            <person name="Sun Q."/>
        </authorList>
    </citation>
    <scope>NUCLEOTIDE SEQUENCE [LARGE SCALE GENOMIC DNA]</scope>
    <source>
        <strain evidence="2 3">CGMCC 1.13654</strain>
    </source>
</reference>
<organism evidence="2 3">
    <name type="scientific">Sphingomonas chungangi</name>
    <dbReference type="NCBI Taxonomy" id="2683589"/>
    <lineage>
        <taxon>Bacteria</taxon>
        <taxon>Pseudomonadati</taxon>
        <taxon>Pseudomonadota</taxon>
        <taxon>Alphaproteobacteria</taxon>
        <taxon>Sphingomonadales</taxon>
        <taxon>Sphingomonadaceae</taxon>
        <taxon>Sphingomonas</taxon>
    </lineage>
</organism>
<gene>
    <name evidence="2" type="ORF">HZF05_13940</name>
</gene>
<feature type="transmembrane region" description="Helical" evidence="1">
    <location>
        <begin position="140"/>
        <end position="165"/>
    </location>
</feature>
<keyword evidence="1" id="KW-0812">Transmembrane</keyword>
<evidence type="ECO:0000313" key="2">
    <source>
        <dbReference type="EMBL" id="MBA2935187.1"/>
    </source>
</evidence>
<dbReference type="RefSeq" id="WP_160363780.1">
    <property type="nucleotide sequence ID" value="NZ_JACEIB010000024.1"/>
</dbReference>
<keyword evidence="1" id="KW-1133">Transmembrane helix</keyword>
<feature type="transmembrane region" description="Helical" evidence="1">
    <location>
        <begin position="63"/>
        <end position="89"/>
    </location>
</feature>
<evidence type="ECO:0000313" key="3">
    <source>
        <dbReference type="Proteomes" id="UP000570166"/>
    </source>
</evidence>